<sequence>MMVLYATFVTYVFMGRDYDAAVLAAGHCGFGLGATPTAVANMQSVTHTFGASHKAFLIVPMVGAFFVDLINAAILTGFVNFFKG</sequence>
<feature type="transmembrane region" description="Helical" evidence="1">
    <location>
        <begin position="55"/>
        <end position="82"/>
    </location>
</feature>
<dbReference type="GO" id="GO:0016020">
    <property type="term" value="C:membrane"/>
    <property type="evidence" value="ECO:0007669"/>
    <property type="project" value="InterPro"/>
</dbReference>
<accession>A0A069AZS2</accession>
<proteinExistence type="predicted"/>
<keyword evidence="1" id="KW-1133">Transmembrane helix</keyword>
<keyword evidence="1" id="KW-0472">Membrane</keyword>
<dbReference type="AlphaFoldDB" id="A0A069AZS2"/>
<gene>
    <name evidence="2" type="ORF">BN1095_6150001</name>
</gene>
<evidence type="ECO:0000313" key="2">
    <source>
        <dbReference type="EMBL" id="CDT63250.1"/>
    </source>
</evidence>
<reference evidence="2" key="1">
    <citation type="submission" date="2014-07" db="EMBL/GenBank/DDBJ databases">
        <authorList>
            <person name="Monot Marc"/>
        </authorList>
    </citation>
    <scope>NUCLEOTIDE SEQUENCE</scope>
    <source>
        <strain evidence="2">7032989</strain>
    </source>
</reference>
<name>A0A069AZS2_CLODI</name>
<dbReference type="EMBL" id="LK933311">
    <property type="protein sequence ID" value="CDT63250.1"/>
    <property type="molecule type" value="Genomic_DNA"/>
</dbReference>
<dbReference type="GO" id="GO:0015813">
    <property type="term" value="P:L-glutamate transmembrane transport"/>
    <property type="evidence" value="ECO:0007669"/>
    <property type="project" value="InterPro"/>
</dbReference>
<organism evidence="2">
    <name type="scientific">Clostridioides difficile</name>
    <name type="common">Peptoclostridium difficile</name>
    <dbReference type="NCBI Taxonomy" id="1496"/>
    <lineage>
        <taxon>Bacteria</taxon>
        <taxon>Bacillati</taxon>
        <taxon>Bacillota</taxon>
        <taxon>Clostridia</taxon>
        <taxon>Peptostreptococcales</taxon>
        <taxon>Peptostreptococcaceae</taxon>
        <taxon>Clostridioides</taxon>
    </lineage>
</organism>
<keyword evidence="1" id="KW-0812">Transmembrane</keyword>
<evidence type="ECO:0000256" key="1">
    <source>
        <dbReference type="SAM" id="Phobius"/>
    </source>
</evidence>
<dbReference type="GO" id="GO:0015501">
    <property type="term" value="F:glutamate:sodium symporter activity"/>
    <property type="evidence" value="ECO:0007669"/>
    <property type="project" value="InterPro"/>
</dbReference>
<protein>
    <submittedName>
        <fullName evidence="2">Sodium/glutamate symporter</fullName>
    </submittedName>
</protein>
<dbReference type="PANTHER" id="PTHR36178:SF1">
    <property type="entry name" value="SODIUM_GLUTAMATE SYMPORTER"/>
    <property type="match status" value="1"/>
</dbReference>
<dbReference type="PANTHER" id="PTHR36178">
    <property type="entry name" value="SLR0625 PROTEIN"/>
    <property type="match status" value="1"/>
</dbReference>
<dbReference type="InterPro" id="IPR004445">
    <property type="entry name" value="GltS"/>
</dbReference>
<dbReference type="Pfam" id="PF03616">
    <property type="entry name" value="Glt_symporter"/>
    <property type="match status" value="1"/>
</dbReference>